<evidence type="ECO:0000256" key="1">
    <source>
        <dbReference type="SAM" id="Phobius"/>
    </source>
</evidence>
<sequence>MMGGQSSAIELVLILSVILASIVIFLLLIPNYSYSAGSEVNMFQLNAMAQSLLQYIVTSPGNPIYWGLNASQITSFGLAEPNQPYHLDPFKVMALVYWDYVNGLVPSPVLANNSCLLSQISGVGFRKYLSQYGIGAISISNSWLFIPSTPTGWLINYDEVKELLGLGGDYDFMLVITPVLNITVTGFPPSGPGGFNLYIRVLGYGSDSPVSGASVSIQYFITDQAGNDLACQYGILTPCTPAPSTVSLPNSSTFTIIISNPLVIEGSETSMTNASGVAAFTLPMAYDGDNTYFLIITASIGGLSDYTYYQYPAQSVPLLTVGILPSGSNYNSVIFVDPHILRNCLSNIGVLQNPGSSALGLRIIAVYRSLYGYSFESLNFTLNPGGGSHSYPIPCSVLALSNANDYSTCYWNLPNTPMILIANVVRNSQGQSPGVPITQTVIIPYGSWPNYLMDNGPIVFGKSIKYAPVSTARALVYIGDSAYYITLYLYYKGDVYGPMNQQ</sequence>
<dbReference type="Proteomes" id="UP000007485">
    <property type="component" value="Chromosome"/>
</dbReference>
<organism evidence="2 3">
    <name type="scientific">Vulcanisaeta moutnovskia (strain 768-28)</name>
    <dbReference type="NCBI Taxonomy" id="985053"/>
    <lineage>
        <taxon>Archaea</taxon>
        <taxon>Thermoproteota</taxon>
        <taxon>Thermoprotei</taxon>
        <taxon>Thermoproteales</taxon>
        <taxon>Thermoproteaceae</taxon>
        <taxon>Vulcanisaeta</taxon>
    </lineage>
</organism>
<evidence type="ECO:0000313" key="3">
    <source>
        <dbReference type="Proteomes" id="UP000007485"/>
    </source>
</evidence>
<gene>
    <name evidence="2" type="ordered locus">VMUT_1950</name>
</gene>
<protein>
    <submittedName>
        <fullName evidence="2">Uncharacterized protein</fullName>
    </submittedName>
</protein>
<keyword evidence="1" id="KW-0812">Transmembrane</keyword>
<keyword evidence="1" id="KW-0472">Membrane</keyword>
<reference evidence="2 3" key="1">
    <citation type="journal article" date="2011" name="J. Bacteriol.">
        <title>Complete genome sequence of 'Vulcanisaeta moutnovskia' strain 768-28, a novel member of the hyperthermophilic crenarchaeal genus vulcanisaeta.</title>
        <authorList>
            <person name="Gumerov V.M."/>
            <person name="Mardanov A.V."/>
            <person name="Beletsky A.V."/>
            <person name="Prokofeva M.I."/>
            <person name="Bonch-Osmolovskaya E.A."/>
            <person name="Ravin N.V."/>
            <person name="Skryabin K.G."/>
        </authorList>
    </citation>
    <scope>NUCLEOTIDE SEQUENCE [LARGE SCALE GENOMIC DNA]</scope>
    <source>
        <strain evidence="2 3">768-28</strain>
    </source>
</reference>
<evidence type="ECO:0000313" key="2">
    <source>
        <dbReference type="EMBL" id="ADY02151.1"/>
    </source>
</evidence>
<accession>F0QW56</accession>
<feature type="transmembrane region" description="Helical" evidence="1">
    <location>
        <begin position="12"/>
        <end position="34"/>
    </location>
</feature>
<name>F0QW56_VULM7</name>
<dbReference type="HOGENOM" id="CLU_591359_0_0_2"/>
<keyword evidence="1" id="KW-1133">Transmembrane helix</keyword>
<proteinExistence type="predicted"/>
<dbReference type="EMBL" id="CP002529">
    <property type="protein sequence ID" value="ADY02151.1"/>
    <property type="molecule type" value="Genomic_DNA"/>
</dbReference>
<dbReference type="AlphaFoldDB" id="F0QW56"/>
<dbReference type="eggNOG" id="arCOG05475">
    <property type="taxonomic scope" value="Archaea"/>
</dbReference>
<dbReference type="KEGG" id="vmo:VMUT_1950"/>
<keyword evidence="3" id="KW-1185">Reference proteome</keyword>